<name>A0A7H0IAE5_9ACTN</name>
<evidence type="ECO:0000256" key="1">
    <source>
        <dbReference type="SAM" id="Phobius"/>
    </source>
</evidence>
<keyword evidence="1" id="KW-0472">Membrane</keyword>
<feature type="transmembrane region" description="Helical" evidence="1">
    <location>
        <begin position="58"/>
        <end position="79"/>
    </location>
</feature>
<evidence type="ECO:0000313" key="3">
    <source>
        <dbReference type="Proteomes" id="UP000516052"/>
    </source>
</evidence>
<dbReference type="KEGG" id="sroi:IAG44_10075"/>
<feature type="transmembrane region" description="Helical" evidence="1">
    <location>
        <begin position="100"/>
        <end position="122"/>
    </location>
</feature>
<proteinExistence type="predicted"/>
<dbReference type="AlphaFoldDB" id="A0A7H0IAE5"/>
<organism evidence="2 3">
    <name type="scientific">Streptomyces roseirectus</name>
    <dbReference type="NCBI Taxonomy" id="2768066"/>
    <lineage>
        <taxon>Bacteria</taxon>
        <taxon>Bacillati</taxon>
        <taxon>Actinomycetota</taxon>
        <taxon>Actinomycetes</taxon>
        <taxon>Kitasatosporales</taxon>
        <taxon>Streptomycetaceae</taxon>
        <taxon>Streptomyces</taxon>
    </lineage>
</organism>
<dbReference type="EMBL" id="CP060828">
    <property type="protein sequence ID" value="QNP69761.1"/>
    <property type="molecule type" value="Genomic_DNA"/>
</dbReference>
<reference evidence="2 3" key="1">
    <citation type="submission" date="2020-08" db="EMBL/GenBank/DDBJ databases">
        <title>A novel species.</title>
        <authorList>
            <person name="Gao J."/>
        </authorList>
    </citation>
    <scope>NUCLEOTIDE SEQUENCE [LARGE SCALE GENOMIC DNA]</scope>
    <source>
        <strain evidence="2 3">CRXT-G-22</strain>
    </source>
</reference>
<dbReference type="RefSeq" id="WP_187746797.1">
    <property type="nucleotide sequence ID" value="NZ_CP060828.1"/>
</dbReference>
<sequence>MAGFVDALVIGAVVALVVVRQFRAAPVDAGRRWWLVPGVLAVMAVREPGLLDAGHRTASAVLLGSEVLVGLVTGAGWAWTTRMWVAADGVVWCRSGKASAAVWGVGVVLRVGLIGIGAAIGVHPHSSALMLSLAATLLVRSGVVAWRAQWLDKARESPAPYGDETPRYRTKERV</sequence>
<keyword evidence="3" id="KW-1185">Reference proteome</keyword>
<protein>
    <submittedName>
        <fullName evidence="2">DUF1453 domain-containing protein</fullName>
    </submittedName>
</protein>
<keyword evidence="1" id="KW-0812">Transmembrane</keyword>
<feature type="transmembrane region" description="Helical" evidence="1">
    <location>
        <begin position="128"/>
        <end position="146"/>
    </location>
</feature>
<accession>A0A7H0IAE5</accession>
<gene>
    <name evidence="2" type="ORF">IAG44_10075</name>
</gene>
<evidence type="ECO:0000313" key="2">
    <source>
        <dbReference type="EMBL" id="QNP69761.1"/>
    </source>
</evidence>
<dbReference type="Proteomes" id="UP000516052">
    <property type="component" value="Chromosome"/>
</dbReference>
<keyword evidence="1" id="KW-1133">Transmembrane helix</keyword>